<evidence type="ECO:0000313" key="2">
    <source>
        <dbReference type="EMBL" id="UPT22710.1"/>
    </source>
</evidence>
<sequence>MTHPRKSLDEVIHAPVRFSIMAALAAVESADFKTVREAVEVTDSTLSKQVSTLEGAGYVQVRKTFVGKRPRTYLSLTKEGRRALTRHINALKEIAAGAVETP</sequence>
<gene>
    <name evidence="2" type="ORF">FOF52_18600</name>
</gene>
<name>A0ABY4L4U3_THEAE</name>
<dbReference type="RefSeq" id="WP_248591217.1">
    <property type="nucleotide sequence ID" value="NZ_BAABEB010000011.1"/>
</dbReference>
<dbReference type="Pfam" id="PF13601">
    <property type="entry name" value="HTH_34"/>
    <property type="match status" value="1"/>
</dbReference>
<evidence type="ECO:0000259" key="1">
    <source>
        <dbReference type="Pfam" id="PF13601"/>
    </source>
</evidence>
<dbReference type="Proteomes" id="UP000832041">
    <property type="component" value="Chromosome"/>
</dbReference>
<dbReference type="EMBL" id="CP051627">
    <property type="protein sequence ID" value="UPT22710.1"/>
    <property type="molecule type" value="Genomic_DNA"/>
</dbReference>
<dbReference type="InterPro" id="IPR036390">
    <property type="entry name" value="WH_DNA-bd_sf"/>
</dbReference>
<dbReference type="PANTHER" id="PTHR37318:SF1">
    <property type="entry name" value="BSL7504 PROTEIN"/>
    <property type="match status" value="1"/>
</dbReference>
<evidence type="ECO:0000313" key="3">
    <source>
        <dbReference type="Proteomes" id="UP000832041"/>
    </source>
</evidence>
<dbReference type="PANTHER" id="PTHR37318">
    <property type="entry name" value="BSL7504 PROTEIN"/>
    <property type="match status" value="1"/>
</dbReference>
<protein>
    <submittedName>
        <fullName evidence="2">Transcriptional regulator</fullName>
    </submittedName>
</protein>
<dbReference type="SUPFAM" id="SSF46785">
    <property type="entry name" value="Winged helix' DNA-binding domain"/>
    <property type="match status" value="1"/>
</dbReference>
<reference evidence="2 3" key="1">
    <citation type="submission" date="2020-04" db="EMBL/GenBank/DDBJ databases">
        <title>Thermobifida alba genome sequencing and assembly.</title>
        <authorList>
            <person name="Luzics S."/>
            <person name="Horvath B."/>
            <person name="Nagy I."/>
            <person name="Toth A."/>
            <person name="Nagy I."/>
            <person name="Kukolya J."/>
        </authorList>
    </citation>
    <scope>NUCLEOTIDE SEQUENCE [LARGE SCALE GENOMIC DNA]</scope>
    <source>
        <strain evidence="2 3">DSM 43795</strain>
    </source>
</reference>
<dbReference type="InterPro" id="IPR027395">
    <property type="entry name" value="WH_DNA-bd_dom"/>
</dbReference>
<dbReference type="Gene3D" id="1.10.10.10">
    <property type="entry name" value="Winged helix-like DNA-binding domain superfamily/Winged helix DNA-binding domain"/>
    <property type="match status" value="1"/>
</dbReference>
<accession>A0ABY4L4U3</accession>
<keyword evidence="3" id="KW-1185">Reference proteome</keyword>
<dbReference type="InterPro" id="IPR036388">
    <property type="entry name" value="WH-like_DNA-bd_sf"/>
</dbReference>
<feature type="domain" description="Winged helix DNA-binding" evidence="1">
    <location>
        <begin position="16"/>
        <end position="94"/>
    </location>
</feature>
<organism evidence="2 3">
    <name type="scientific">Thermobifida alba</name>
    <name type="common">Thermomonospora alba</name>
    <dbReference type="NCBI Taxonomy" id="53522"/>
    <lineage>
        <taxon>Bacteria</taxon>
        <taxon>Bacillati</taxon>
        <taxon>Actinomycetota</taxon>
        <taxon>Actinomycetes</taxon>
        <taxon>Streptosporangiales</taxon>
        <taxon>Nocardiopsidaceae</taxon>
        <taxon>Thermobifida</taxon>
    </lineage>
</organism>
<proteinExistence type="predicted"/>